<keyword evidence="3" id="KW-0805">Transcription regulation</keyword>
<feature type="compositionally biased region" description="Gly residues" evidence="11">
    <location>
        <begin position="635"/>
        <end position="647"/>
    </location>
</feature>
<dbReference type="FunFam" id="1.10.10.60:FF:000321">
    <property type="entry name" value="Small nuclear RNA-activating complex, polypeptide 4"/>
    <property type="match status" value="1"/>
</dbReference>
<dbReference type="FunFam" id="1.10.10.60:FF:000016">
    <property type="entry name" value="Transcriptional activator Myb isoform A"/>
    <property type="match status" value="1"/>
</dbReference>
<evidence type="ECO:0000256" key="2">
    <source>
        <dbReference type="ARBA" id="ARBA00022737"/>
    </source>
</evidence>
<sequence>MSPLLFPALGPAAASRTGAPVDAGDPAPRGRPSRRHTCHLRPRALRRAAGFGFPRAWAASLCPGASATTPRRVGPRCPAGPGKAETRLWGHAGARPAAPWQVEVMDVDAEREKIAKEIAELERILDPTSSGVGVGVSESGLPLDSDADSLPEEDSEATGSPGSEEERWGEASNGEDDPKEKTLPEDPETCLQLNMVYQEVIQERLVEVSLLLAQNQEQQEEIMCDLAGSKGSKVKDSKSLPPNLYVGHFMKPYFKDRVTGVGPPANEETREKAAQGIKAFEELLVTKWKNWEKALLRRSVVSDRLQRLLQPKLLKLEYLHQKRSRVTSEAERQVLEKQSREAEREVQDIRQLPEEALLGNRLDSHDWEKISNVNFEGGRSAEEIRKFWQNFEHPSINKQEWSGQEVDQLKALAAEHGHLQWQKIAKELGTNRSAFQCLQKYQQHNKALKRKEWTREEDRLLTQLVQEMRVGSHIPYRRIVYYMEGRDSMQLIYRWTKSLDPSLKKGFWAPEEDAKLLQAVAKYGEQDWFKIREEVPGRSDAQCRDRYLRRLHFSLKKGRWNASEEGKLLELIEKYGVGHWAKIASELPHRTGSQCLSKWKIMVRKKQSRGRRRRRRPLGSMRWSSSSGDSSSGDGSSGGGSSGGGSSGDSEPEEAPEARAGGQALPSAQHTVPDMDLWVPARQSTSELCAGGARGWPGHRAASPSPPRASSEAQDSRAAGPTASASAEEAGQTHTPSGTHSTSARGIGHPGSADTHLSSSEELADKGPTVHQPCVCLSRSASELSGPWPPPWLWLCAELRPCTRASHVSSLTPSFRQSGSCLLKVPLETVLQVLRTNTARRRQTLKEKLRQPCPLSPSLGASPSDSGVAGPHVRRLWHRTIGNRRQWRGHALQRRLIERQLLVAMSPWVGDVVLPCTPRRPAVVHTRADGIRKQLQDARLASTPAFTVFIQLFQIDTAGCMEVVRERKAQTPALLQTGTRDPVPGLLQMSSLRDSPGRSFRNPPAREAVKQSTSHKGSRGLQLCRAESSPPAPPPAPCGPRPKPKTVSELLREKRLREARARKAATPGTVALPPQLVLSSPLILQPRLPQPPPTRSAPGPAATDTALSGPGIPAAAGLSTSGKDERASTLPVLDRTLASTEAAPAASRAPVPSRVLVSGHQGGLGQSQAPATSRKQGLPEAPLFLPAAPSPIQLPIQPLSLTPALGMHKGGPHVAASTPLPVTWVLTAQGLLPVPAVVGLPGAAGTSDAKGLSVTLPSSLPGMRVGQGPRLPGLSHPWQPPANMDTDSDSSSRADLSTLPMLCQSQSSVEVGSDVARVPGGPSFPGEAQVAREIAAPRIPSQATLLADHPEAKPPWSSQPPLQAGTSPGSGPGGTPGSPGPGRPMGPLGLERPPLPRPGPERGALDLDLLSQESEAAVRDWLRGQQGVCVPPLGSRLPYQPPALCSLRALSGLLLHKKALEQRATSLVPSGAAGALQASLGQVRRQLQDSPAYLLLKARFLAAFTLPALLATLSPHGVHTTLSVATRAEPESEDDLGELELTDGCSTSGPWAGPAATIPVQGAPDPGQSADSSCLDGSDNLDVLRTRHAWHVRKRRRLV</sequence>
<evidence type="ECO:0000256" key="3">
    <source>
        <dbReference type="ARBA" id="ARBA00023015"/>
    </source>
</evidence>
<evidence type="ECO:0000256" key="11">
    <source>
        <dbReference type="SAM" id="MobiDB-lite"/>
    </source>
</evidence>
<feature type="compositionally biased region" description="Gly residues" evidence="11">
    <location>
        <begin position="1368"/>
        <end position="1377"/>
    </location>
</feature>
<feature type="region of interest" description="Disordered" evidence="11">
    <location>
        <begin position="1084"/>
        <end position="1128"/>
    </location>
</feature>
<dbReference type="SUPFAM" id="SSF46689">
    <property type="entry name" value="Homeodomain-like"/>
    <property type="match status" value="3"/>
</dbReference>
<keyword evidence="5" id="KW-0804">Transcription</keyword>
<feature type="domain" description="Myb-like" evidence="12">
    <location>
        <begin position="500"/>
        <end position="551"/>
    </location>
</feature>
<organism evidence="15 16">
    <name type="scientific">Zalophus californianus</name>
    <name type="common">California sealion</name>
    <dbReference type="NCBI Taxonomy" id="9704"/>
    <lineage>
        <taxon>Eukaryota</taxon>
        <taxon>Metazoa</taxon>
        <taxon>Chordata</taxon>
        <taxon>Craniata</taxon>
        <taxon>Vertebrata</taxon>
        <taxon>Euteleostomi</taxon>
        <taxon>Mammalia</taxon>
        <taxon>Eutheria</taxon>
        <taxon>Laurasiatheria</taxon>
        <taxon>Carnivora</taxon>
        <taxon>Caniformia</taxon>
        <taxon>Pinnipedia</taxon>
        <taxon>Otariidae</taxon>
        <taxon>Zalophus</taxon>
    </lineage>
</organism>
<feature type="compositionally biased region" description="Pro residues" evidence="11">
    <location>
        <begin position="1030"/>
        <end position="1041"/>
    </location>
</feature>
<gene>
    <name evidence="16" type="primary">SNAPC4</name>
</gene>
<dbReference type="GO" id="GO:0000978">
    <property type="term" value="F:RNA polymerase II cis-regulatory region sequence-specific DNA binding"/>
    <property type="evidence" value="ECO:0007669"/>
    <property type="project" value="TreeGrafter"/>
</dbReference>
<dbReference type="GO" id="GO:0042796">
    <property type="term" value="P:snRNA transcription by RNA polymerase III"/>
    <property type="evidence" value="ECO:0007669"/>
    <property type="project" value="TreeGrafter"/>
</dbReference>
<feature type="coiled-coil region" evidence="10">
    <location>
        <begin position="325"/>
        <end position="352"/>
    </location>
</feature>
<evidence type="ECO:0000256" key="5">
    <source>
        <dbReference type="ARBA" id="ARBA00023163"/>
    </source>
</evidence>
<feature type="compositionally biased region" description="Polar residues" evidence="11">
    <location>
        <begin position="1166"/>
        <end position="1175"/>
    </location>
</feature>
<dbReference type="RefSeq" id="XP_027471643.2">
    <property type="nucleotide sequence ID" value="XM_027615842.2"/>
</dbReference>
<name>A0A6J2F1G9_ZALCA</name>
<evidence type="ECO:0000313" key="15">
    <source>
        <dbReference type="Proteomes" id="UP000515165"/>
    </source>
</evidence>
<dbReference type="PROSITE" id="PS51294">
    <property type="entry name" value="HTH_MYB"/>
    <property type="match status" value="3"/>
</dbReference>
<feature type="compositionally biased region" description="Polar residues" evidence="11">
    <location>
        <begin position="732"/>
        <end position="744"/>
    </location>
</feature>
<dbReference type="GO" id="GO:0019185">
    <property type="term" value="C:snRNA-activating protein complex"/>
    <property type="evidence" value="ECO:0007669"/>
    <property type="project" value="TreeGrafter"/>
</dbReference>
<feature type="compositionally biased region" description="Low complexity" evidence="11">
    <location>
        <begin position="1142"/>
        <end position="1155"/>
    </location>
</feature>
<feature type="region of interest" description="Disordered" evidence="11">
    <location>
        <begin position="1550"/>
        <end position="1577"/>
    </location>
</feature>
<feature type="compositionally biased region" description="Low complexity" evidence="11">
    <location>
        <begin position="700"/>
        <end position="711"/>
    </location>
</feature>
<dbReference type="KEGG" id="zca:113934573"/>
<evidence type="ECO:0000259" key="13">
    <source>
        <dbReference type="PROSITE" id="PS51293"/>
    </source>
</evidence>
<keyword evidence="10" id="KW-0175">Coiled coil</keyword>
<feature type="domain" description="HTH myb-type" evidence="14">
    <location>
        <begin position="500"/>
        <end position="555"/>
    </location>
</feature>
<feature type="domain" description="SANT" evidence="13">
    <location>
        <begin position="508"/>
        <end position="549"/>
    </location>
</feature>
<dbReference type="CTD" id="6621"/>
<dbReference type="PROSITE" id="PS50090">
    <property type="entry name" value="MYB_LIKE"/>
    <property type="match status" value="4"/>
</dbReference>
<feature type="domain" description="SANT" evidence="13">
    <location>
        <begin position="555"/>
        <end position="604"/>
    </location>
</feature>
<reference evidence="16" key="1">
    <citation type="submission" date="2025-08" db="UniProtKB">
        <authorList>
            <consortium name="RefSeq"/>
        </authorList>
    </citation>
    <scope>IDENTIFICATION</scope>
    <source>
        <tissue evidence="16">Blood</tissue>
    </source>
</reference>
<evidence type="ECO:0000256" key="10">
    <source>
        <dbReference type="SAM" id="Coils"/>
    </source>
</evidence>
<feature type="domain" description="Myb-like" evidence="12">
    <location>
        <begin position="448"/>
        <end position="499"/>
    </location>
</feature>
<keyword evidence="6" id="KW-0539">Nucleus</keyword>
<dbReference type="PROSITE" id="PS51293">
    <property type="entry name" value="SANT"/>
    <property type="match status" value="2"/>
</dbReference>
<feature type="region of interest" description="Disordered" evidence="11">
    <location>
        <begin position="1349"/>
        <end position="1404"/>
    </location>
</feature>
<feature type="region of interest" description="Disordered" evidence="11">
    <location>
        <begin position="1259"/>
        <end position="1295"/>
    </location>
</feature>
<feature type="compositionally biased region" description="Low complexity" evidence="11">
    <location>
        <begin position="129"/>
        <end position="140"/>
    </location>
</feature>
<feature type="compositionally biased region" description="Basic residues" evidence="11">
    <location>
        <begin position="603"/>
        <end position="617"/>
    </location>
</feature>
<dbReference type="InterPro" id="IPR017930">
    <property type="entry name" value="Myb_dom"/>
</dbReference>
<dbReference type="CDD" id="cd00167">
    <property type="entry name" value="SANT"/>
    <property type="match status" value="3"/>
</dbReference>
<dbReference type="InterPro" id="IPR001005">
    <property type="entry name" value="SANT/Myb"/>
</dbReference>
<protein>
    <recommendedName>
        <fullName evidence="8">snRNA-activating protein complex subunit 4</fullName>
    </recommendedName>
    <alternativeName>
        <fullName evidence="9">snRNA-activating protein complex 190 kDa subunit</fullName>
    </alternativeName>
</protein>
<dbReference type="InterPro" id="IPR017884">
    <property type="entry name" value="SANT_dom"/>
</dbReference>
<feature type="region of interest" description="Disordered" evidence="11">
    <location>
        <begin position="686"/>
        <end position="768"/>
    </location>
</feature>
<dbReference type="Proteomes" id="UP000515165">
    <property type="component" value="Chromosome 13"/>
</dbReference>
<feature type="domain" description="Myb-like" evidence="12">
    <location>
        <begin position="552"/>
        <end position="603"/>
    </location>
</feature>
<feature type="region of interest" description="Disordered" evidence="11">
    <location>
        <begin position="128"/>
        <end position="185"/>
    </location>
</feature>
<evidence type="ECO:0000256" key="8">
    <source>
        <dbReference type="ARBA" id="ARBA00071222"/>
    </source>
</evidence>
<feature type="region of interest" description="Disordered" evidence="11">
    <location>
        <begin position="9"/>
        <end position="35"/>
    </location>
</feature>
<feature type="domain" description="HTH myb-type" evidence="14">
    <location>
        <begin position="393"/>
        <end position="449"/>
    </location>
</feature>
<keyword evidence="4" id="KW-0238">DNA-binding</keyword>
<evidence type="ECO:0000256" key="6">
    <source>
        <dbReference type="ARBA" id="ARBA00023242"/>
    </source>
</evidence>
<evidence type="ECO:0000256" key="4">
    <source>
        <dbReference type="ARBA" id="ARBA00023125"/>
    </source>
</evidence>
<dbReference type="PANTHER" id="PTHR46621">
    <property type="entry name" value="SNRNA-ACTIVATING PROTEIN COMPLEX SUBUNIT 4"/>
    <property type="match status" value="1"/>
</dbReference>
<dbReference type="Pfam" id="PF13921">
    <property type="entry name" value="Myb_DNA-bind_6"/>
    <property type="match status" value="2"/>
</dbReference>
<accession>A0A6J2F1G9</accession>
<feature type="region of interest" description="Disordered" evidence="11">
    <location>
        <begin position="603"/>
        <end position="668"/>
    </location>
</feature>
<dbReference type="FunFam" id="1.10.10.60:FF:000314">
    <property type="entry name" value="Small nuclear RNA-activating complex, polypeptide 4"/>
    <property type="match status" value="1"/>
</dbReference>
<feature type="region of interest" description="Disordered" evidence="11">
    <location>
        <begin position="1141"/>
        <end position="1177"/>
    </location>
</feature>
<dbReference type="Gene3D" id="1.10.10.60">
    <property type="entry name" value="Homeodomain-like"/>
    <property type="match status" value="4"/>
</dbReference>
<dbReference type="InterPro" id="IPR051575">
    <property type="entry name" value="Myb-like_DNA-bd"/>
</dbReference>
<keyword evidence="15" id="KW-1185">Reference proteome</keyword>
<feature type="region of interest" description="Disordered" evidence="11">
    <location>
        <begin position="974"/>
        <end position="1045"/>
    </location>
</feature>
<dbReference type="PANTHER" id="PTHR46621:SF1">
    <property type="entry name" value="SNRNA-ACTIVATING PROTEIN COMPLEX SUBUNIT 4"/>
    <property type="match status" value="1"/>
</dbReference>
<dbReference type="GeneID" id="113934573"/>
<feature type="compositionally biased region" description="Low complexity" evidence="11">
    <location>
        <begin position="624"/>
        <end position="634"/>
    </location>
</feature>
<evidence type="ECO:0000256" key="7">
    <source>
        <dbReference type="ARBA" id="ARBA00025193"/>
    </source>
</evidence>
<feature type="domain" description="HTH myb-type" evidence="14">
    <location>
        <begin position="556"/>
        <end position="607"/>
    </location>
</feature>
<dbReference type="SMART" id="SM00717">
    <property type="entry name" value="SANT"/>
    <property type="match status" value="5"/>
</dbReference>
<evidence type="ECO:0000256" key="1">
    <source>
        <dbReference type="ARBA" id="ARBA00022553"/>
    </source>
</evidence>
<feature type="domain" description="Myb-like" evidence="12">
    <location>
        <begin position="393"/>
        <end position="445"/>
    </location>
</feature>
<feature type="compositionally biased region" description="Acidic residues" evidence="11">
    <location>
        <begin position="145"/>
        <end position="156"/>
    </location>
</feature>
<evidence type="ECO:0000259" key="12">
    <source>
        <dbReference type="PROSITE" id="PS50090"/>
    </source>
</evidence>
<dbReference type="OrthoDB" id="2143914at2759"/>
<dbReference type="InterPro" id="IPR009057">
    <property type="entry name" value="Homeodomain-like_sf"/>
</dbReference>
<evidence type="ECO:0000313" key="16">
    <source>
        <dbReference type="RefSeq" id="XP_027471643.2"/>
    </source>
</evidence>
<evidence type="ECO:0000256" key="9">
    <source>
        <dbReference type="ARBA" id="ARBA00079701"/>
    </source>
</evidence>
<comment type="function">
    <text evidence="7">Part of the SNAPc complex required for the transcription of both RNA polymerase II and III small-nuclear RNA genes. Binds to the proximal sequence element (PSE), a non-TATA-box basal promoter element common to these 2 types of genes. Recruits TBP and BRF2 to the U6 snRNA TATA box.</text>
</comment>
<evidence type="ECO:0000259" key="14">
    <source>
        <dbReference type="PROSITE" id="PS51294"/>
    </source>
</evidence>
<dbReference type="GO" id="GO:0001006">
    <property type="term" value="F:RNA polymerase III type 3 promoter sequence-specific DNA binding"/>
    <property type="evidence" value="ECO:0007669"/>
    <property type="project" value="TreeGrafter"/>
</dbReference>
<keyword evidence="2" id="KW-0677">Repeat</keyword>
<proteinExistence type="predicted"/>
<dbReference type="GO" id="GO:0042795">
    <property type="term" value="P:snRNA transcription by RNA polymerase II"/>
    <property type="evidence" value="ECO:0007669"/>
    <property type="project" value="TreeGrafter"/>
</dbReference>
<keyword evidence="1" id="KW-0597">Phosphoprotein</keyword>